<dbReference type="KEGG" id="mrr:Moror_17644"/>
<dbReference type="InterPro" id="IPR008011">
    <property type="entry name" value="Complex1_LYR_dom"/>
</dbReference>
<feature type="compositionally biased region" description="Basic and acidic residues" evidence="1">
    <location>
        <begin position="266"/>
        <end position="281"/>
    </location>
</feature>
<evidence type="ECO:0000256" key="1">
    <source>
        <dbReference type="SAM" id="MobiDB-lite"/>
    </source>
</evidence>
<organism evidence="3 4">
    <name type="scientific">Moniliophthora roreri (strain MCA 2997)</name>
    <name type="common">Cocoa frosty pod rot fungus</name>
    <name type="synonym">Crinipellis roreri</name>
    <dbReference type="NCBI Taxonomy" id="1381753"/>
    <lineage>
        <taxon>Eukaryota</taxon>
        <taxon>Fungi</taxon>
        <taxon>Dikarya</taxon>
        <taxon>Basidiomycota</taxon>
        <taxon>Agaricomycotina</taxon>
        <taxon>Agaricomycetes</taxon>
        <taxon>Agaricomycetidae</taxon>
        <taxon>Agaricales</taxon>
        <taxon>Marasmiineae</taxon>
        <taxon>Marasmiaceae</taxon>
        <taxon>Moniliophthora</taxon>
    </lineage>
</organism>
<dbReference type="Pfam" id="PF05347">
    <property type="entry name" value="Complex1_LYR"/>
    <property type="match status" value="1"/>
</dbReference>
<feature type="region of interest" description="Disordered" evidence="1">
    <location>
        <begin position="260"/>
        <end position="282"/>
    </location>
</feature>
<dbReference type="STRING" id="1381753.V2XY49"/>
<dbReference type="OrthoDB" id="2571149at2759"/>
<dbReference type="EMBL" id="AWSO01000025">
    <property type="protein sequence ID" value="ESK97465.1"/>
    <property type="molecule type" value="Genomic_DNA"/>
</dbReference>
<accession>V2XY49</accession>
<dbReference type="Proteomes" id="UP000017559">
    <property type="component" value="Unassembled WGS sequence"/>
</dbReference>
<evidence type="ECO:0000313" key="3">
    <source>
        <dbReference type="EMBL" id="ESK97465.1"/>
    </source>
</evidence>
<name>V2XY49_MONRO</name>
<evidence type="ECO:0000259" key="2">
    <source>
        <dbReference type="Pfam" id="PF05347"/>
    </source>
</evidence>
<comment type="caution">
    <text evidence="3">The sequence shown here is derived from an EMBL/GenBank/DDBJ whole genome shotgun (WGS) entry which is preliminary data.</text>
</comment>
<reference evidence="3 4" key="1">
    <citation type="journal article" date="2014" name="BMC Genomics">
        <title>Genome and secretome analysis of the hemibiotrophic fungal pathogen, Moniliophthora roreri, which causes frosty pod rot disease of cacao: mechanisms of the biotrophic and necrotrophic phases.</title>
        <authorList>
            <person name="Meinhardt L.W."/>
            <person name="Costa G.G.L."/>
            <person name="Thomazella D.P.T."/>
            <person name="Teixeira P.J.P.L."/>
            <person name="Carazzolle M.F."/>
            <person name="Schuster S.C."/>
            <person name="Carlson J.E."/>
            <person name="Guiltinan M.J."/>
            <person name="Mieczkowski P."/>
            <person name="Farmer A."/>
            <person name="Ramaraj T."/>
            <person name="Crozier J."/>
            <person name="Davis R.E."/>
            <person name="Shao J."/>
            <person name="Melnick R.L."/>
            <person name="Pereira G.A.G."/>
            <person name="Bailey B.A."/>
        </authorList>
    </citation>
    <scope>NUCLEOTIDE SEQUENCE [LARGE SCALE GENOMIC DNA]</scope>
    <source>
        <strain evidence="3 4">MCA 2997</strain>
    </source>
</reference>
<dbReference type="HOGENOM" id="CLU_727557_0_0_1"/>
<gene>
    <name evidence="3" type="ORF">Moror_17644</name>
</gene>
<protein>
    <recommendedName>
        <fullName evidence="2">Complex 1 LYR protein domain-containing protein</fullName>
    </recommendedName>
</protein>
<proteinExistence type="predicted"/>
<feature type="domain" description="Complex 1 LYR protein" evidence="2">
    <location>
        <begin position="45"/>
        <end position="91"/>
    </location>
</feature>
<keyword evidence="4" id="KW-1185">Reference proteome</keyword>
<dbReference type="AlphaFoldDB" id="V2XY49"/>
<sequence>MNALPIPSSESLAFRANLTNLISPLRRVRPTVPFWRLAAHKLPTVHLYRHLLKAAPTENIRFRIRKLFRKHQHLTSTTQTKQALETGYKWLNIFQQARAGDAKWQAVLQRYDRCIESKIEQEHLSKMLDDELAWQHHLKNRPILTGSLIPATQYNRPMLRMRPQHPSISSIIIKRMKTKERRFMKVNEIAEYKALVFEEKAFEKGLLGLKAKVWNGEAARDWLTPLFDASNTIHTKLRQETNKYTRPYPEELIEKAREARRKKIAHKTDERERERRGEVLKSTRKRMRKGLPAHLLSTLSKEDIKEELIIRRSRSEVGYVGHLKQRRGWKLKIPKGQADGKTWSVIDGEWVGNEDVHRLKDKYKETMKVNKSRRQALEPAEDLEKS</sequence>
<evidence type="ECO:0000313" key="4">
    <source>
        <dbReference type="Proteomes" id="UP000017559"/>
    </source>
</evidence>